<organism evidence="2 3">
    <name type="scientific">Microlunatus aurantiacus</name>
    <dbReference type="NCBI Taxonomy" id="446786"/>
    <lineage>
        <taxon>Bacteria</taxon>
        <taxon>Bacillati</taxon>
        <taxon>Actinomycetota</taxon>
        <taxon>Actinomycetes</taxon>
        <taxon>Propionibacteriales</taxon>
        <taxon>Propionibacteriaceae</taxon>
        <taxon>Microlunatus</taxon>
    </lineage>
</organism>
<feature type="domain" description="ABM" evidence="1">
    <location>
        <begin position="3"/>
        <end position="101"/>
    </location>
</feature>
<dbReference type="PROSITE" id="PS51725">
    <property type="entry name" value="ABM"/>
    <property type="match status" value="1"/>
</dbReference>
<comment type="caution">
    <text evidence="2">The sequence shown here is derived from an EMBL/GenBank/DDBJ whole genome shotgun (WGS) entry which is preliminary data.</text>
</comment>
<evidence type="ECO:0000259" key="1">
    <source>
        <dbReference type="PROSITE" id="PS51725"/>
    </source>
</evidence>
<dbReference type="InterPro" id="IPR007138">
    <property type="entry name" value="ABM_dom"/>
</dbReference>
<gene>
    <name evidence="2" type="ORF">GCM10022204_17750</name>
</gene>
<dbReference type="RefSeq" id="WP_344811967.1">
    <property type="nucleotide sequence ID" value="NZ_BAAAYX010000004.1"/>
</dbReference>
<keyword evidence="3" id="KW-1185">Reference proteome</keyword>
<dbReference type="Gene3D" id="3.30.70.100">
    <property type="match status" value="1"/>
</dbReference>
<protein>
    <recommendedName>
        <fullName evidence="1">ABM domain-containing protein</fullName>
    </recommendedName>
</protein>
<dbReference type="InterPro" id="IPR011008">
    <property type="entry name" value="Dimeric_a/b-barrel"/>
</dbReference>
<dbReference type="Pfam" id="PF03992">
    <property type="entry name" value="ABM"/>
    <property type="match status" value="1"/>
</dbReference>
<reference evidence="3" key="1">
    <citation type="journal article" date="2019" name="Int. J. Syst. Evol. Microbiol.">
        <title>The Global Catalogue of Microorganisms (GCM) 10K type strain sequencing project: providing services to taxonomists for standard genome sequencing and annotation.</title>
        <authorList>
            <consortium name="The Broad Institute Genomics Platform"/>
            <consortium name="The Broad Institute Genome Sequencing Center for Infectious Disease"/>
            <person name="Wu L."/>
            <person name="Ma J."/>
        </authorList>
    </citation>
    <scope>NUCLEOTIDE SEQUENCE [LARGE SCALE GENOMIC DNA]</scope>
    <source>
        <strain evidence="3">JCM 16548</strain>
    </source>
</reference>
<evidence type="ECO:0000313" key="2">
    <source>
        <dbReference type="EMBL" id="GAA3701391.1"/>
    </source>
</evidence>
<dbReference type="Proteomes" id="UP001500051">
    <property type="component" value="Unassembled WGS sequence"/>
</dbReference>
<evidence type="ECO:0000313" key="3">
    <source>
        <dbReference type="Proteomes" id="UP001500051"/>
    </source>
</evidence>
<name>A0ABP7D9Z6_9ACTN</name>
<dbReference type="SUPFAM" id="SSF54909">
    <property type="entry name" value="Dimeric alpha+beta barrel"/>
    <property type="match status" value="1"/>
</dbReference>
<accession>A0ABP7D9Z6</accession>
<sequence length="104" mass="11333">MFALVVRFDLHDPDAATAFDALVAEVLPQITALEPGTLVYATHTVADEPLARVFYEVYTDRDAHRAHEAAPHTARFLATKDRYVSSARVDFLDSPAGKGVAFSG</sequence>
<dbReference type="EMBL" id="BAAAYX010000004">
    <property type="protein sequence ID" value="GAA3701391.1"/>
    <property type="molecule type" value="Genomic_DNA"/>
</dbReference>
<proteinExistence type="predicted"/>